<protein>
    <submittedName>
        <fullName evidence="7">Iron-siderophore ABC transporter substrate-binding protein</fullName>
    </submittedName>
</protein>
<name>A0ABU2N980_9PSEU</name>
<evidence type="ECO:0000313" key="7">
    <source>
        <dbReference type="EMBL" id="MDT0350501.1"/>
    </source>
</evidence>
<evidence type="ECO:0000313" key="8">
    <source>
        <dbReference type="Proteomes" id="UP001183202"/>
    </source>
</evidence>
<dbReference type="Gene3D" id="3.40.50.1980">
    <property type="entry name" value="Nitrogenase molybdenum iron protein domain"/>
    <property type="match status" value="2"/>
</dbReference>
<gene>
    <name evidence="7" type="ORF">RM445_13300</name>
</gene>
<comment type="similarity">
    <text evidence="2">Belongs to the bacterial solute-binding protein 8 family.</text>
</comment>
<comment type="subcellular location">
    <subcellularLocation>
        <location evidence="1">Cell envelope</location>
    </subcellularLocation>
</comment>
<sequence>MPRATPARRLRWGATLALALALGATACGSPAPSATASGSASGAPSAAAGAYPVTIEHKYGSTEITAEPQRVVLVGLNEQDAMLALGTVPVATSNFLDVDGGIFPWAEAALGGAPQPVLLDQTDGIPYEKVAELTPDLIVGLYSGLSDEQYATLSKIAPVVAQPPGQKDYSVSWEDTTLTVGKILGKPAEAQKLVDDTEARLAQERSAHPEFAGKSGVGATFYEGYYFYGAEDPRGRLLGSLGFTVPPDLAQFIDSDGFGGTVPAERASVLDTDGIVWVGPDTLRAQLAGDPVYSRLDVATQGRAVFLNENDTLGKAFSFVTPLSIPYLLDGLVPQLSAAVDGDPATAAA</sequence>
<evidence type="ECO:0000256" key="3">
    <source>
        <dbReference type="ARBA" id="ARBA00022448"/>
    </source>
</evidence>
<evidence type="ECO:0000256" key="5">
    <source>
        <dbReference type="SAM" id="SignalP"/>
    </source>
</evidence>
<proteinExistence type="inferred from homology"/>
<dbReference type="SUPFAM" id="SSF53807">
    <property type="entry name" value="Helical backbone' metal receptor"/>
    <property type="match status" value="1"/>
</dbReference>
<evidence type="ECO:0000256" key="2">
    <source>
        <dbReference type="ARBA" id="ARBA00008814"/>
    </source>
</evidence>
<dbReference type="PANTHER" id="PTHR30532">
    <property type="entry name" value="IRON III DICITRATE-BINDING PERIPLASMIC PROTEIN"/>
    <property type="match status" value="1"/>
</dbReference>
<dbReference type="PROSITE" id="PS50983">
    <property type="entry name" value="FE_B12_PBP"/>
    <property type="match status" value="1"/>
</dbReference>
<evidence type="ECO:0000259" key="6">
    <source>
        <dbReference type="PROSITE" id="PS50983"/>
    </source>
</evidence>
<dbReference type="PANTHER" id="PTHR30532:SF24">
    <property type="entry name" value="FERRIC ENTEROBACTIN-BINDING PERIPLASMIC PROTEIN FEPB"/>
    <property type="match status" value="1"/>
</dbReference>
<dbReference type="Proteomes" id="UP001183202">
    <property type="component" value="Unassembled WGS sequence"/>
</dbReference>
<dbReference type="PROSITE" id="PS51257">
    <property type="entry name" value="PROKAR_LIPOPROTEIN"/>
    <property type="match status" value="1"/>
</dbReference>
<organism evidence="7 8">
    <name type="scientific">Pseudonocardia charpentierae</name>
    <dbReference type="NCBI Taxonomy" id="3075545"/>
    <lineage>
        <taxon>Bacteria</taxon>
        <taxon>Bacillati</taxon>
        <taxon>Actinomycetota</taxon>
        <taxon>Actinomycetes</taxon>
        <taxon>Pseudonocardiales</taxon>
        <taxon>Pseudonocardiaceae</taxon>
        <taxon>Pseudonocardia</taxon>
    </lineage>
</organism>
<feature type="signal peptide" evidence="5">
    <location>
        <begin position="1"/>
        <end position="26"/>
    </location>
</feature>
<keyword evidence="8" id="KW-1185">Reference proteome</keyword>
<reference evidence="8" key="1">
    <citation type="submission" date="2023-07" db="EMBL/GenBank/DDBJ databases">
        <title>30 novel species of actinomycetes from the DSMZ collection.</title>
        <authorList>
            <person name="Nouioui I."/>
        </authorList>
    </citation>
    <scope>NUCLEOTIDE SEQUENCE [LARGE SCALE GENOMIC DNA]</scope>
    <source>
        <strain evidence="8">DSM 45834</strain>
    </source>
</reference>
<dbReference type="RefSeq" id="WP_311556534.1">
    <property type="nucleotide sequence ID" value="NZ_JAVREJ010000008.1"/>
</dbReference>
<keyword evidence="4 5" id="KW-0732">Signal</keyword>
<accession>A0ABU2N980</accession>
<dbReference type="InterPro" id="IPR051313">
    <property type="entry name" value="Bact_iron-sidero_bind"/>
</dbReference>
<evidence type="ECO:0000256" key="1">
    <source>
        <dbReference type="ARBA" id="ARBA00004196"/>
    </source>
</evidence>
<keyword evidence="3" id="KW-0813">Transport</keyword>
<dbReference type="InterPro" id="IPR002491">
    <property type="entry name" value="ABC_transptr_periplasmic_BD"/>
</dbReference>
<feature type="domain" description="Fe/B12 periplasmic-binding" evidence="6">
    <location>
        <begin position="70"/>
        <end position="340"/>
    </location>
</feature>
<dbReference type="Pfam" id="PF01497">
    <property type="entry name" value="Peripla_BP_2"/>
    <property type="match status" value="1"/>
</dbReference>
<dbReference type="CDD" id="cd01146">
    <property type="entry name" value="FhuD"/>
    <property type="match status" value="1"/>
</dbReference>
<comment type="caution">
    <text evidence="7">The sequence shown here is derived from an EMBL/GenBank/DDBJ whole genome shotgun (WGS) entry which is preliminary data.</text>
</comment>
<evidence type="ECO:0000256" key="4">
    <source>
        <dbReference type="ARBA" id="ARBA00022729"/>
    </source>
</evidence>
<feature type="chain" id="PRO_5046471516" evidence="5">
    <location>
        <begin position="27"/>
        <end position="349"/>
    </location>
</feature>
<dbReference type="EMBL" id="JAVREJ010000008">
    <property type="protein sequence ID" value="MDT0350501.1"/>
    <property type="molecule type" value="Genomic_DNA"/>
</dbReference>